<dbReference type="Proteomes" id="UP000306918">
    <property type="component" value="Unassembled WGS sequence"/>
</dbReference>
<proteinExistence type="predicted"/>
<evidence type="ECO:0000256" key="1">
    <source>
        <dbReference type="SAM" id="MobiDB-lite"/>
    </source>
</evidence>
<dbReference type="AlphaFoldDB" id="A0A4S8HI76"/>
<feature type="compositionally biased region" description="Polar residues" evidence="1">
    <location>
        <begin position="1"/>
        <end position="15"/>
    </location>
</feature>
<sequence length="152" mass="17475">MSQGQKQEQSQNGNKNVKPELDQDTIKAIISQKSQEVQLEFHRLKLEEKRLEQDGKLSEKAMDYNSKFVKDYPKQHRQTIITYGIFITLTFFGVLFFIGFCLYRGDAEVAKQFLAVVTHFITLAIGLFVGKNVQKKSNKEKQDGPEDAELLD</sequence>
<reference evidence="3 4" key="1">
    <citation type="submission" date="2019-04" db="EMBL/GenBank/DDBJ databases">
        <title>Niastella caeni sp. nov., isolated from activated sludge.</title>
        <authorList>
            <person name="Sheng M."/>
        </authorList>
    </citation>
    <scope>NUCLEOTIDE SEQUENCE [LARGE SCALE GENOMIC DNA]</scope>
    <source>
        <strain evidence="3 4">HX-2-15</strain>
    </source>
</reference>
<evidence type="ECO:0000313" key="4">
    <source>
        <dbReference type="Proteomes" id="UP000306918"/>
    </source>
</evidence>
<evidence type="ECO:0000313" key="3">
    <source>
        <dbReference type="EMBL" id="THU34910.1"/>
    </source>
</evidence>
<dbReference type="EMBL" id="STFF01000007">
    <property type="protein sequence ID" value="THU34910.1"/>
    <property type="molecule type" value="Genomic_DNA"/>
</dbReference>
<accession>A0A4S8HI76</accession>
<feature type="region of interest" description="Disordered" evidence="1">
    <location>
        <begin position="1"/>
        <end position="21"/>
    </location>
</feature>
<evidence type="ECO:0000256" key="2">
    <source>
        <dbReference type="SAM" id="Phobius"/>
    </source>
</evidence>
<evidence type="ECO:0008006" key="5">
    <source>
        <dbReference type="Google" id="ProtNLM"/>
    </source>
</evidence>
<feature type="transmembrane region" description="Helical" evidence="2">
    <location>
        <begin position="80"/>
        <end position="100"/>
    </location>
</feature>
<name>A0A4S8HI76_9BACT</name>
<protein>
    <recommendedName>
        <fullName evidence="5">DUF2335 domain-containing protein</fullName>
    </recommendedName>
</protein>
<gene>
    <name evidence="3" type="ORF">FAM09_23235</name>
</gene>
<keyword evidence="2" id="KW-1133">Transmembrane helix</keyword>
<organism evidence="3 4">
    <name type="scientific">Niastella caeni</name>
    <dbReference type="NCBI Taxonomy" id="2569763"/>
    <lineage>
        <taxon>Bacteria</taxon>
        <taxon>Pseudomonadati</taxon>
        <taxon>Bacteroidota</taxon>
        <taxon>Chitinophagia</taxon>
        <taxon>Chitinophagales</taxon>
        <taxon>Chitinophagaceae</taxon>
        <taxon>Niastella</taxon>
    </lineage>
</organism>
<keyword evidence="4" id="KW-1185">Reference proteome</keyword>
<feature type="transmembrane region" description="Helical" evidence="2">
    <location>
        <begin position="112"/>
        <end position="130"/>
    </location>
</feature>
<comment type="caution">
    <text evidence="3">The sequence shown here is derived from an EMBL/GenBank/DDBJ whole genome shotgun (WGS) entry which is preliminary data.</text>
</comment>
<keyword evidence="2" id="KW-0812">Transmembrane</keyword>
<dbReference type="RefSeq" id="WP_136579553.1">
    <property type="nucleotide sequence ID" value="NZ_STFF01000007.1"/>
</dbReference>
<keyword evidence="2" id="KW-0472">Membrane</keyword>